<reference evidence="1 2" key="1">
    <citation type="submission" date="2018-06" db="EMBL/GenBank/DDBJ databases">
        <authorList>
            <consortium name="Pathogen Informatics"/>
            <person name="Doyle S."/>
        </authorList>
    </citation>
    <scope>NUCLEOTIDE SEQUENCE [LARGE SCALE GENOMIC DNA]</scope>
    <source>
        <strain evidence="1 2">NCTC10476</strain>
    </source>
</reference>
<keyword evidence="2" id="KW-1185">Reference proteome</keyword>
<dbReference type="EMBL" id="UHJG01000001">
    <property type="protein sequence ID" value="SUQ01736.1"/>
    <property type="molecule type" value="Genomic_DNA"/>
</dbReference>
<evidence type="ECO:0008006" key="3">
    <source>
        <dbReference type="Google" id="ProtNLM"/>
    </source>
</evidence>
<dbReference type="NCBIfam" id="NF033832">
    <property type="entry name" value="sce7726_fam"/>
    <property type="match status" value="1"/>
</dbReference>
<accession>A0A380QTI9</accession>
<dbReference type="InterPro" id="IPR047729">
    <property type="entry name" value="Sce7726-like"/>
</dbReference>
<dbReference type="RefSeq" id="WP_038251514.1">
    <property type="nucleotide sequence ID" value="NZ_CCYO01000004.1"/>
</dbReference>
<sequence length="193" mass="21954">MLNDSLIRKNLIDFLSKKKPSPTSIVEELHVHNGNAIADVVAIYSHLHCFEIKGETDSVSRVLVQSNFYNTSFDKITLVTTANHMPWALKNTPSFWGIIVAEEISDVVKLRYKRGARSNPFFCKEKALMMLWKDELKNIAYTSKLKIKSSDTRNDLANKIGDILRKDDALNAIQSAIMNRESSRKTSYDISNM</sequence>
<dbReference type="Proteomes" id="UP000255169">
    <property type="component" value="Unassembled WGS sequence"/>
</dbReference>
<dbReference type="OrthoDB" id="5020258at2"/>
<evidence type="ECO:0000313" key="1">
    <source>
        <dbReference type="EMBL" id="SUQ01736.1"/>
    </source>
</evidence>
<dbReference type="AlphaFoldDB" id="A0A380QTI9"/>
<gene>
    <name evidence="1" type="ORF">NCTC10476_03111</name>
</gene>
<evidence type="ECO:0000313" key="2">
    <source>
        <dbReference type="Proteomes" id="UP000255169"/>
    </source>
</evidence>
<protein>
    <recommendedName>
        <fullName evidence="3">Sce7726 family protein</fullName>
    </recommendedName>
</protein>
<proteinExistence type="predicted"/>
<organism evidence="1 2">
    <name type="scientific">Yersinia ruckeri</name>
    <dbReference type="NCBI Taxonomy" id="29486"/>
    <lineage>
        <taxon>Bacteria</taxon>
        <taxon>Pseudomonadati</taxon>
        <taxon>Pseudomonadota</taxon>
        <taxon>Gammaproteobacteria</taxon>
        <taxon>Enterobacterales</taxon>
        <taxon>Yersiniaceae</taxon>
        <taxon>Yersinia</taxon>
    </lineage>
</organism>
<name>A0A380QTI9_YERRU</name>
<dbReference type="GeneID" id="66880238"/>